<dbReference type="AlphaFoldDB" id="A0A517QT67"/>
<keyword evidence="7" id="KW-0378">Hydrolase</keyword>
<feature type="transmembrane region" description="Helical" evidence="12">
    <location>
        <begin position="12"/>
        <end position="35"/>
    </location>
</feature>
<proteinExistence type="inferred from homology"/>
<evidence type="ECO:0000256" key="7">
    <source>
        <dbReference type="ARBA" id="ARBA00022801"/>
    </source>
</evidence>
<dbReference type="Pfam" id="PF02163">
    <property type="entry name" value="Peptidase_M50"/>
    <property type="match status" value="2"/>
</dbReference>
<evidence type="ECO:0000256" key="4">
    <source>
        <dbReference type="ARBA" id="ARBA00022670"/>
    </source>
</evidence>
<feature type="domain" description="Peptidase M50" evidence="13">
    <location>
        <begin position="138"/>
        <end position="192"/>
    </location>
</feature>
<evidence type="ECO:0000256" key="1">
    <source>
        <dbReference type="ARBA" id="ARBA00001947"/>
    </source>
</evidence>
<dbReference type="OrthoDB" id="166377at2"/>
<evidence type="ECO:0000256" key="2">
    <source>
        <dbReference type="ARBA" id="ARBA00004141"/>
    </source>
</evidence>
<accession>A0A517QT67</accession>
<dbReference type="GO" id="GO:0006508">
    <property type="term" value="P:proteolysis"/>
    <property type="evidence" value="ECO:0007669"/>
    <property type="project" value="UniProtKB-KW"/>
</dbReference>
<protein>
    <submittedName>
        <fullName evidence="14">Peptidase family M50</fullName>
    </submittedName>
</protein>
<dbReference type="EMBL" id="CP036267">
    <property type="protein sequence ID" value="QDT34835.1"/>
    <property type="molecule type" value="Genomic_DNA"/>
</dbReference>
<keyword evidence="9 12" id="KW-1133">Transmembrane helix</keyword>
<comment type="similarity">
    <text evidence="3">Belongs to the peptidase M50B family.</text>
</comment>
<keyword evidence="15" id="KW-1185">Reference proteome</keyword>
<dbReference type="PANTHER" id="PTHR39188:SF3">
    <property type="entry name" value="STAGE IV SPORULATION PROTEIN FB"/>
    <property type="match status" value="1"/>
</dbReference>
<evidence type="ECO:0000256" key="10">
    <source>
        <dbReference type="ARBA" id="ARBA00023049"/>
    </source>
</evidence>
<dbReference type="GO" id="GO:0005524">
    <property type="term" value="F:ATP binding"/>
    <property type="evidence" value="ECO:0007669"/>
    <property type="project" value="InterPro"/>
</dbReference>
<evidence type="ECO:0000256" key="9">
    <source>
        <dbReference type="ARBA" id="ARBA00022989"/>
    </source>
</evidence>
<feature type="transmembrane region" description="Helical" evidence="12">
    <location>
        <begin position="42"/>
        <end position="59"/>
    </location>
</feature>
<evidence type="ECO:0000256" key="11">
    <source>
        <dbReference type="ARBA" id="ARBA00023136"/>
    </source>
</evidence>
<feature type="domain" description="Peptidase M50" evidence="13">
    <location>
        <begin position="49"/>
        <end position="122"/>
    </location>
</feature>
<keyword evidence="5 12" id="KW-0812">Transmembrane</keyword>
<keyword evidence="11 12" id="KW-0472">Membrane</keyword>
<evidence type="ECO:0000256" key="6">
    <source>
        <dbReference type="ARBA" id="ARBA00022723"/>
    </source>
</evidence>
<keyword evidence="8" id="KW-0862">Zinc</keyword>
<dbReference type="InterPro" id="IPR008915">
    <property type="entry name" value="Peptidase_M50"/>
</dbReference>
<evidence type="ECO:0000313" key="15">
    <source>
        <dbReference type="Proteomes" id="UP000315724"/>
    </source>
</evidence>
<comment type="subcellular location">
    <subcellularLocation>
        <location evidence="2">Membrane</location>
        <topology evidence="2">Multi-pass membrane protein</topology>
    </subcellularLocation>
</comment>
<dbReference type="GO" id="GO:0046872">
    <property type="term" value="F:metal ion binding"/>
    <property type="evidence" value="ECO:0007669"/>
    <property type="project" value="UniProtKB-KW"/>
</dbReference>
<keyword evidence="6" id="KW-0479">Metal-binding</keyword>
<dbReference type="PANTHER" id="PTHR39188">
    <property type="entry name" value="MEMBRANE-ASSOCIATED ZINC METALLOPROTEASE M50B"/>
    <property type="match status" value="1"/>
</dbReference>
<evidence type="ECO:0000313" key="14">
    <source>
        <dbReference type="EMBL" id="QDT34835.1"/>
    </source>
</evidence>
<evidence type="ECO:0000256" key="3">
    <source>
        <dbReference type="ARBA" id="ARBA00007931"/>
    </source>
</evidence>
<evidence type="ECO:0000256" key="12">
    <source>
        <dbReference type="SAM" id="Phobius"/>
    </source>
</evidence>
<name>A0A517QT67_9PLAN</name>
<evidence type="ECO:0000256" key="8">
    <source>
        <dbReference type="ARBA" id="ARBA00022833"/>
    </source>
</evidence>
<dbReference type="GO" id="GO:0004176">
    <property type="term" value="F:ATP-dependent peptidase activity"/>
    <property type="evidence" value="ECO:0007669"/>
    <property type="project" value="InterPro"/>
</dbReference>
<dbReference type="KEGG" id="tpol:Mal48_41080"/>
<dbReference type="SUPFAM" id="SSF140990">
    <property type="entry name" value="FtsH protease domain-like"/>
    <property type="match status" value="1"/>
</dbReference>
<dbReference type="GO" id="GO:0004222">
    <property type="term" value="F:metalloendopeptidase activity"/>
    <property type="evidence" value="ECO:0007669"/>
    <property type="project" value="InterPro"/>
</dbReference>
<gene>
    <name evidence="14" type="ORF">Mal48_41080</name>
</gene>
<dbReference type="Proteomes" id="UP000315724">
    <property type="component" value="Chromosome"/>
</dbReference>
<sequence length="228" mass="25143">MLSTAPTPYDFRFTLFGIPVRVSAWFWLLGSLLGFDLVKSGVEYFIAWLVVVFVSVLVHELGHALVAKAFGYTPRILLYHFGGLAMYEPDSRYTRTKSIAVTLAGPGAGFTLFAVALAFSFGMSFIEGSMSPKSFHVLDQALGYLLIVNFVWSVFNLLPILPLDGGNVCREICTYFSPRNGVRLAAQIGAILAGVICAWCLMQQMFFNAMLIGSLCAQNISIAQQRNW</sequence>
<feature type="transmembrane region" description="Helical" evidence="12">
    <location>
        <begin position="141"/>
        <end position="163"/>
    </location>
</feature>
<organism evidence="14 15">
    <name type="scientific">Thalassoglobus polymorphus</name>
    <dbReference type="NCBI Taxonomy" id="2527994"/>
    <lineage>
        <taxon>Bacteria</taxon>
        <taxon>Pseudomonadati</taxon>
        <taxon>Planctomycetota</taxon>
        <taxon>Planctomycetia</taxon>
        <taxon>Planctomycetales</taxon>
        <taxon>Planctomycetaceae</taxon>
        <taxon>Thalassoglobus</taxon>
    </lineage>
</organism>
<evidence type="ECO:0000259" key="13">
    <source>
        <dbReference type="Pfam" id="PF02163"/>
    </source>
</evidence>
<feature type="transmembrane region" description="Helical" evidence="12">
    <location>
        <begin position="99"/>
        <end position="121"/>
    </location>
</feature>
<feature type="transmembrane region" description="Helical" evidence="12">
    <location>
        <begin position="184"/>
        <end position="206"/>
    </location>
</feature>
<dbReference type="GO" id="GO:0016020">
    <property type="term" value="C:membrane"/>
    <property type="evidence" value="ECO:0007669"/>
    <property type="project" value="UniProtKB-SubCell"/>
</dbReference>
<reference evidence="14 15" key="1">
    <citation type="submission" date="2019-02" db="EMBL/GenBank/DDBJ databases">
        <title>Deep-cultivation of Planctomycetes and their phenomic and genomic characterization uncovers novel biology.</title>
        <authorList>
            <person name="Wiegand S."/>
            <person name="Jogler M."/>
            <person name="Boedeker C."/>
            <person name="Pinto D."/>
            <person name="Vollmers J."/>
            <person name="Rivas-Marin E."/>
            <person name="Kohn T."/>
            <person name="Peeters S.H."/>
            <person name="Heuer A."/>
            <person name="Rast P."/>
            <person name="Oberbeckmann S."/>
            <person name="Bunk B."/>
            <person name="Jeske O."/>
            <person name="Meyerdierks A."/>
            <person name="Storesund J.E."/>
            <person name="Kallscheuer N."/>
            <person name="Luecker S."/>
            <person name="Lage O.M."/>
            <person name="Pohl T."/>
            <person name="Merkel B.J."/>
            <person name="Hornburger P."/>
            <person name="Mueller R.-W."/>
            <person name="Bruemmer F."/>
            <person name="Labrenz M."/>
            <person name="Spormann A.M."/>
            <person name="Op den Camp H."/>
            <person name="Overmann J."/>
            <person name="Amann R."/>
            <person name="Jetten M.S.M."/>
            <person name="Mascher T."/>
            <person name="Medema M.H."/>
            <person name="Devos D.P."/>
            <person name="Kaster A.-K."/>
            <person name="Ovreas L."/>
            <person name="Rohde M."/>
            <person name="Galperin M.Y."/>
            <person name="Jogler C."/>
        </authorList>
    </citation>
    <scope>NUCLEOTIDE SEQUENCE [LARGE SCALE GENOMIC DNA]</scope>
    <source>
        <strain evidence="14 15">Mal48</strain>
    </source>
</reference>
<dbReference type="InterPro" id="IPR037219">
    <property type="entry name" value="Peptidase_M41-like"/>
</dbReference>
<keyword evidence="4" id="KW-0645">Protease</keyword>
<comment type="cofactor">
    <cofactor evidence="1">
        <name>Zn(2+)</name>
        <dbReference type="ChEBI" id="CHEBI:29105"/>
    </cofactor>
</comment>
<keyword evidence="10" id="KW-0482">Metalloprotease</keyword>
<evidence type="ECO:0000256" key="5">
    <source>
        <dbReference type="ARBA" id="ARBA00022692"/>
    </source>
</evidence>
<dbReference type="RefSeq" id="WP_145203409.1">
    <property type="nucleotide sequence ID" value="NZ_CP036267.1"/>
</dbReference>